<feature type="chain" id="PRO_5004194676" evidence="1">
    <location>
        <begin position="23"/>
        <end position="115"/>
    </location>
</feature>
<reference evidence="2 3" key="1">
    <citation type="submission" date="2006-03" db="EMBL/GenBank/DDBJ databases">
        <authorList>
            <person name="Pinhassi J."/>
            <person name="Pedros-Alio C."/>
            <person name="Ferriera S."/>
            <person name="Johnson J."/>
            <person name="Kravitz S."/>
            <person name="Halpern A."/>
            <person name="Remington K."/>
            <person name="Beeson K."/>
            <person name="Tran B."/>
            <person name="Rogers Y.-H."/>
            <person name="Friedman R."/>
            <person name="Venter J.C."/>
        </authorList>
    </citation>
    <scope>NUCLEOTIDE SEQUENCE [LARGE SCALE GENOMIC DNA]</scope>
    <source>
        <strain evidence="2 3">RED65</strain>
    </source>
</reference>
<dbReference type="RefSeq" id="WP_007019157.1">
    <property type="nucleotide sequence ID" value="NZ_CH724121.1"/>
</dbReference>
<evidence type="ECO:0000313" key="3">
    <source>
        <dbReference type="Proteomes" id="UP000004263"/>
    </source>
</evidence>
<keyword evidence="1" id="KW-0732">Signal</keyword>
<gene>
    <name evidence="2" type="ORF">RED65_02709</name>
</gene>
<dbReference type="EMBL" id="AAQH01000016">
    <property type="protein sequence ID" value="EAT11546.1"/>
    <property type="molecule type" value="Genomic_DNA"/>
</dbReference>
<dbReference type="STRING" id="207949.RED65_02709"/>
<dbReference type="Proteomes" id="UP000004263">
    <property type="component" value="Unassembled WGS sequence"/>
</dbReference>
<sequence length="115" mass="13425">MLAKRYFGAAVLVAMMCSQAWGLDMRDFQYPVMDARQTAQKPYPRFCAFILDTQKKPRVPGLSRQQRQVVENQYNISIMNEGRLYSQSPMPKSEKVLLERYCTRFNRTLIAELGH</sequence>
<evidence type="ECO:0000256" key="1">
    <source>
        <dbReference type="SAM" id="SignalP"/>
    </source>
</evidence>
<keyword evidence="3" id="KW-1185">Reference proteome</keyword>
<proteinExistence type="predicted"/>
<dbReference type="HOGENOM" id="CLU_2104215_0_0_6"/>
<comment type="caution">
    <text evidence="2">The sequence shown here is derived from an EMBL/GenBank/DDBJ whole genome shotgun (WGS) entry which is preliminary data.</text>
</comment>
<accession>Q1N017</accession>
<name>Q1N017_9GAMM</name>
<dbReference type="AlphaFoldDB" id="Q1N017"/>
<feature type="signal peptide" evidence="1">
    <location>
        <begin position="1"/>
        <end position="22"/>
    </location>
</feature>
<protein>
    <submittedName>
        <fullName evidence="2">Uncharacterized protein</fullName>
    </submittedName>
</protein>
<evidence type="ECO:0000313" key="2">
    <source>
        <dbReference type="EMBL" id="EAT11546.1"/>
    </source>
</evidence>
<organism evidence="2 3">
    <name type="scientific">Bermanella marisrubri</name>
    <dbReference type="NCBI Taxonomy" id="207949"/>
    <lineage>
        <taxon>Bacteria</taxon>
        <taxon>Pseudomonadati</taxon>
        <taxon>Pseudomonadota</taxon>
        <taxon>Gammaproteobacteria</taxon>
        <taxon>Oceanospirillales</taxon>
        <taxon>Oceanospirillaceae</taxon>
        <taxon>Bermanella</taxon>
    </lineage>
</organism>